<evidence type="ECO:0000256" key="8">
    <source>
        <dbReference type="HAMAP-Rule" id="MF_00083"/>
    </source>
</evidence>
<keyword evidence="4 8" id="KW-0694">RNA-binding</keyword>
<dbReference type="EMBL" id="JACRSU010000001">
    <property type="protein sequence ID" value="MBC8539879.1"/>
    <property type="molecule type" value="Genomic_DNA"/>
</dbReference>
<dbReference type="PROSITE" id="PS01196">
    <property type="entry name" value="PEPT_TRNA_HYDROL_2"/>
    <property type="match status" value="1"/>
</dbReference>
<dbReference type="GO" id="GO:0006515">
    <property type="term" value="P:protein quality control for misfolded or incompletely synthesized proteins"/>
    <property type="evidence" value="ECO:0007669"/>
    <property type="project" value="UniProtKB-UniRule"/>
</dbReference>
<comment type="subunit">
    <text evidence="8">Monomer.</text>
</comment>
<dbReference type="EC" id="3.1.1.29" evidence="1 8"/>
<comment type="catalytic activity">
    <reaction evidence="6 8 9">
        <text>an N-acyl-L-alpha-aminoacyl-tRNA + H2O = an N-acyl-L-amino acid + a tRNA + H(+)</text>
        <dbReference type="Rhea" id="RHEA:54448"/>
        <dbReference type="Rhea" id="RHEA-COMP:10123"/>
        <dbReference type="Rhea" id="RHEA-COMP:13883"/>
        <dbReference type="ChEBI" id="CHEBI:15377"/>
        <dbReference type="ChEBI" id="CHEBI:15378"/>
        <dbReference type="ChEBI" id="CHEBI:59874"/>
        <dbReference type="ChEBI" id="CHEBI:78442"/>
        <dbReference type="ChEBI" id="CHEBI:138191"/>
        <dbReference type="EC" id="3.1.1.29"/>
    </reaction>
</comment>
<evidence type="ECO:0000256" key="7">
    <source>
        <dbReference type="ARBA" id="ARBA00050038"/>
    </source>
</evidence>
<reference evidence="11" key="1">
    <citation type="submission" date="2020-08" db="EMBL/GenBank/DDBJ databases">
        <title>Genome public.</title>
        <authorList>
            <person name="Liu C."/>
            <person name="Sun Q."/>
        </authorList>
    </citation>
    <scope>NUCLEOTIDE SEQUENCE</scope>
    <source>
        <strain evidence="11">H8</strain>
    </source>
</reference>
<organism evidence="11 12">
    <name type="scientific">Congzhengia minquanensis</name>
    <dbReference type="NCBI Taxonomy" id="2763657"/>
    <lineage>
        <taxon>Bacteria</taxon>
        <taxon>Bacillati</taxon>
        <taxon>Bacillota</taxon>
        <taxon>Clostridia</taxon>
        <taxon>Eubacteriales</taxon>
        <taxon>Oscillospiraceae</taxon>
        <taxon>Congzhengia</taxon>
    </lineage>
</organism>
<dbReference type="PROSITE" id="PS01195">
    <property type="entry name" value="PEPT_TRNA_HYDROL_1"/>
    <property type="match status" value="1"/>
</dbReference>
<dbReference type="GO" id="GO:0072344">
    <property type="term" value="P:rescue of stalled ribosome"/>
    <property type="evidence" value="ECO:0007669"/>
    <property type="project" value="UniProtKB-UniRule"/>
</dbReference>
<dbReference type="HAMAP" id="MF_00083">
    <property type="entry name" value="Pept_tRNA_hydro_bact"/>
    <property type="match status" value="1"/>
</dbReference>
<evidence type="ECO:0000256" key="6">
    <source>
        <dbReference type="ARBA" id="ARBA00048707"/>
    </source>
</evidence>
<feature type="binding site" evidence="8">
    <location>
        <position position="64"/>
    </location>
    <ligand>
        <name>tRNA</name>
        <dbReference type="ChEBI" id="CHEBI:17843"/>
    </ligand>
</feature>
<dbReference type="InterPro" id="IPR018171">
    <property type="entry name" value="Pept_tRNA_hydro_CS"/>
</dbReference>
<comment type="function">
    <text evidence="8">Catalyzes the release of premature peptidyl moieties from peptidyl-tRNA molecules trapped in stalled 50S ribosomal subunits, and thus maintains levels of free tRNAs and 50S ribosomes.</text>
</comment>
<dbReference type="GO" id="GO:0000049">
    <property type="term" value="F:tRNA binding"/>
    <property type="evidence" value="ECO:0007669"/>
    <property type="project" value="UniProtKB-UniRule"/>
</dbReference>
<dbReference type="GO" id="GO:0004045">
    <property type="term" value="F:peptidyl-tRNA hydrolase activity"/>
    <property type="evidence" value="ECO:0007669"/>
    <property type="project" value="UniProtKB-UniRule"/>
</dbReference>
<gene>
    <name evidence="8" type="primary">pth</name>
    <name evidence="11" type="ORF">H8698_02675</name>
</gene>
<sequence>MFVILGIGNPGKKYDGTRHNIGFIAMDYMSAKYGIKINKIKHKSLIGEGNIAGEKVLLVKPQTFVNLSGEALREICSYYKVPAENVIVIHDDVSLPCGRLRIRKKGSDGGHNGIKSIIYQLASDEFTRIKIGVGAPPENYDLPDWVLGRFSKEEVSHLSKLVDCVVEEVVPEIIRSGAESAMNNYNGKVF</sequence>
<evidence type="ECO:0000256" key="1">
    <source>
        <dbReference type="ARBA" id="ARBA00013260"/>
    </source>
</evidence>
<dbReference type="PANTHER" id="PTHR17224:SF1">
    <property type="entry name" value="PEPTIDYL-TRNA HYDROLASE"/>
    <property type="match status" value="1"/>
</dbReference>
<dbReference type="GO" id="GO:0005737">
    <property type="term" value="C:cytoplasm"/>
    <property type="evidence" value="ECO:0007669"/>
    <property type="project" value="UniProtKB-SubCell"/>
</dbReference>
<dbReference type="Pfam" id="PF01195">
    <property type="entry name" value="Pept_tRNA_hydro"/>
    <property type="match status" value="1"/>
</dbReference>
<dbReference type="Proteomes" id="UP000611762">
    <property type="component" value="Unassembled WGS sequence"/>
</dbReference>
<name>A0A926DMD0_9FIRM</name>
<dbReference type="AlphaFoldDB" id="A0A926DMD0"/>
<feature type="binding site" evidence="8">
    <location>
        <position position="112"/>
    </location>
    <ligand>
        <name>tRNA</name>
        <dbReference type="ChEBI" id="CHEBI:17843"/>
    </ligand>
</feature>
<evidence type="ECO:0000256" key="2">
    <source>
        <dbReference type="ARBA" id="ARBA00022555"/>
    </source>
</evidence>
<comment type="function">
    <text evidence="8">Hydrolyzes ribosome-free peptidyl-tRNAs (with 1 or more amino acids incorporated), which drop off the ribosome during protein synthesis, or as a result of ribosome stalling.</text>
</comment>
<feature type="site" description="Stabilizes the basic form of H active site to accept a proton" evidence="8">
    <location>
        <position position="91"/>
    </location>
</feature>
<keyword evidence="12" id="KW-1185">Reference proteome</keyword>
<evidence type="ECO:0000313" key="12">
    <source>
        <dbReference type="Proteomes" id="UP000611762"/>
    </source>
</evidence>
<feature type="active site" description="Proton acceptor" evidence="8">
    <location>
        <position position="19"/>
    </location>
</feature>
<evidence type="ECO:0000256" key="9">
    <source>
        <dbReference type="RuleBase" id="RU000673"/>
    </source>
</evidence>
<dbReference type="Gene3D" id="3.40.50.1470">
    <property type="entry name" value="Peptidyl-tRNA hydrolase"/>
    <property type="match status" value="1"/>
</dbReference>
<evidence type="ECO:0000313" key="11">
    <source>
        <dbReference type="EMBL" id="MBC8539879.1"/>
    </source>
</evidence>
<feature type="binding site" evidence="8">
    <location>
        <position position="14"/>
    </location>
    <ligand>
        <name>tRNA</name>
        <dbReference type="ChEBI" id="CHEBI:17843"/>
    </ligand>
</feature>
<dbReference type="SUPFAM" id="SSF53178">
    <property type="entry name" value="Peptidyl-tRNA hydrolase-like"/>
    <property type="match status" value="1"/>
</dbReference>
<comment type="caution">
    <text evidence="11">The sequence shown here is derived from an EMBL/GenBank/DDBJ whole genome shotgun (WGS) entry which is preliminary data.</text>
</comment>
<comment type="similarity">
    <text evidence="5 8 10">Belongs to the PTH family.</text>
</comment>
<dbReference type="PANTHER" id="PTHR17224">
    <property type="entry name" value="PEPTIDYL-TRNA HYDROLASE"/>
    <property type="match status" value="1"/>
</dbReference>
<dbReference type="NCBIfam" id="TIGR00447">
    <property type="entry name" value="pth"/>
    <property type="match status" value="1"/>
</dbReference>
<evidence type="ECO:0000256" key="10">
    <source>
        <dbReference type="RuleBase" id="RU004320"/>
    </source>
</evidence>
<accession>A0A926DMD0</accession>
<keyword evidence="2 8" id="KW-0820">tRNA-binding</keyword>
<keyword evidence="3 8" id="KW-0378">Hydrolase</keyword>
<feature type="site" description="Discriminates between blocked and unblocked aminoacyl-tRNA" evidence="8">
    <location>
        <position position="9"/>
    </location>
</feature>
<evidence type="ECO:0000256" key="4">
    <source>
        <dbReference type="ARBA" id="ARBA00022884"/>
    </source>
</evidence>
<keyword evidence="8" id="KW-0963">Cytoplasm</keyword>
<dbReference type="InterPro" id="IPR036416">
    <property type="entry name" value="Pept_tRNA_hydro_sf"/>
</dbReference>
<dbReference type="CDD" id="cd00462">
    <property type="entry name" value="PTH"/>
    <property type="match status" value="1"/>
</dbReference>
<protein>
    <recommendedName>
        <fullName evidence="7 8">Peptidyl-tRNA hydrolase</fullName>
        <shortName evidence="8">Pth</shortName>
        <ecNumber evidence="1 8">3.1.1.29</ecNumber>
    </recommendedName>
</protein>
<evidence type="ECO:0000256" key="5">
    <source>
        <dbReference type="ARBA" id="ARBA00038063"/>
    </source>
</evidence>
<proteinExistence type="inferred from homology"/>
<dbReference type="RefSeq" id="WP_249311069.1">
    <property type="nucleotide sequence ID" value="NZ_JACRSU010000001.1"/>
</dbReference>
<feature type="binding site" evidence="8">
    <location>
        <position position="66"/>
    </location>
    <ligand>
        <name>tRNA</name>
        <dbReference type="ChEBI" id="CHEBI:17843"/>
    </ligand>
</feature>
<dbReference type="FunFam" id="3.40.50.1470:FF:000001">
    <property type="entry name" value="Peptidyl-tRNA hydrolase"/>
    <property type="match status" value="1"/>
</dbReference>
<dbReference type="InterPro" id="IPR001328">
    <property type="entry name" value="Pept_tRNA_hydro"/>
</dbReference>
<comment type="subcellular location">
    <subcellularLocation>
        <location evidence="8">Cytoplasm</location>
    </subcellularLocation>
</comment>
<evidence type="ECO:0000256" key="3">
    <source>
        <dbReference type="ARBA" id="ARBA00022801"/>
    </source>
</evidence>